<protein>
    <submittedName>
        <fullName evidence="1">Uncharacterized protein</fullName>
    </submittedName>
</protein>
<name>A0A0B6Z1F0_9EUPU</name>
<proteinExistence type="predicted"/>
<reference evidence="1" key="1">
    <citation type="submission" date="2014-12" db="EMBL/GenBank/DDBJ databases">
        <title>Insight into the proteome of Arion vulgaris.</title>
        <authorList>
            <person name="Aradska J."/>
            <person name="Bulat T."/>
            <person name="Smidak R."/>
            <person name="Sarate P."/>
            <person name="Gangsoo J."/>
            <person name="Sialana F."/>
            <person name="Bilban M."/>
            <person name="Lubec G."/>
        </authorList>
    </citation>
    <scope>NUCLEOTIDE SEQUENCE</scope>
    <source>
        <tissue evidence="1">Skin</tissue>
    </source>
</reference>
<organism evidence="1">
    <name type="scientific">Arion vulgaris</name>
    <dbReference type="NCBI Taxonomy" id="1028688"/>
    <lineage>
        <taxon>Eukaryota</taxon>
        <taxon>Metazoa</taxon>
        <taxon>Spiralia</taxon>
        <taxon>Lophotrochozoa</taxon>
        <taxon>Mollusca</taxon>
        <taxon>Gastropoda</taxon>
        <taxon>Heterobranchia</taxon>
        <taxon>Euthyneura</taxon>
        <taxon>Panpulmonata</taxon>
        <taxon>Eupulmonata</taxon>
        <taxon>Stylommatophora</taxon>
        <taxon>Helicina</taxon>
        <taxon>Arionoidea</taxon>
        <taxon>Arionidae</taxon>
        <taxon>Arion</taxon>
    </lineage>
</organism>
<feature type="non-terminal residue" evidence="1">
    <location>
        <position position="1"/>
    </location>
</feature>
<gene>
    <name evidence="1" type="primary">ORF44679</name>
</gene>
<feature type="non-terminal residue" evidence="1">
    <location>
        <position position="166"/>
    </location>
</feature>
<accession>A0A0B6Z1F0</accession>
<dbReference type="EMBL" id="HACG01015392">
    <property type="protein sequence ID" value="CEK62257.1"/>
    <property type="molecule type" value="Transcribed_RNA"/>
</dbReference>
<sequence>LNTNQQMLHGGIDPQMNLRFGRFGDCSRFQIEPRRIPPTARNVAEVAVEHPVSLSAHPTVYPTINPTVHQRKPVNASILMSPIMMVKYSSRVQPNAHHQNVAVASDHNNTTTQVAYPHNVGQLGMDVPNRQEDIGSNLQYPDLGRNVMYGSGQVETHDQSQIVNNT</sequence>
<dbReference type="AlphaFoldDB" id="A0A0B6Z1F0"/>
<evidence type="ECO:0000313" key="1">
    <source>
        <dbReference type="EMBL" id="CEK62257.1"/>
    </source>
</evidence>